<dbReference type="RefSeq" id="WP_034163778.1">
    <property type="nucleotide sequence ID" value="NZ_CP006664.1"/>
</dbReference>
<evidence type="ECO:0000256" key="1">
    <source>
        <dbReference type="ARBA" id="ARBA00008005"/>
    </source>
</evidence>
<dbReference type="KEGG" id="ete:ETEE_2828"/>
<comment type="similarity">
    <text evidence="1">Belongs to the myoviridae tail sheath protein family.</text>
</comment>
<organism evidence="4 5">
    <name type="scientific">Edwardsiella anguillarum ET080813</name>
    <dbReference type="NCBI Taxonomy" id="667120"/>
    <lineage>
        <taxon>Bacteria</taxon>
        <taxon>Pseudomonadati</taxon>
        <taxon>Pseudomonadota</taxon>
        <taxon>Gammaproteobacteria</taxon>
        <taxon>Enterobacterales</taxon>
        <taxon>Hafniaceae</taxon>
        <taxon>Edwardsiella</taxon>
    </lineage>
</organism>
<dbReference type="PIRSF" id="PIRSF007349">
    <property type="entry name" value="Tsp_L"/>
    <property type="match status" value="1"/>
</dbReference>
<dbReference type="AlphaFoldDB" id="A0A076LMW1"/>
<dbReference type="InterPro" id="IPR020287">
    <property type="entry name" value="Tail_sheath_C"/>
</dbReference>
<dbReference type="InterPro" id="IPR007067">
    <property type="entry name" value="Tail_sheath"/>
</dbReference>
<feature type="domain" description="Tail sheath protein C-terminal" evidence="3">
    <location>
        <begin position="386"/>
        <end position="499"/>
    </location>
</feature>
<evidence type="ECO:0000313" key="5">
    <source>
        <dbReference type="Proteomes" id="UP000028681"/>
    </source>
</evidence>
<dbReference type="HOGENOM" id="CLU_023068_1_1_6"/>
<name>A0A076LMW1_9GAMM</name>
<dbReference type="Proteomes" id="UP000028681">
    <property type="component" value="Chromosome"/>
</dbReference>
<feature type="domain" description="Tail sheath protein subtilisin-like" evidence="2">
    <location>
        <begin position="219"/>
        <end position="378"/>
    </location>
</feature>
<evidence type="ECO:0000259" key="2">
    <source>
        <dbReference type="Pfam" id="PF04984"/>
    </source>
</evidence>
<evidence type="ECO:0000313" key="4">
    <source>
        <dbReference type="EMBL" id="AIJ09261.1"/>
    </source>
</evidence>
<dbReference type="Pfam" id="PF17482">
    <property type="entry name" value="Phage_sheath_1C"/>
    <property type="match status" value="1"/>
</dbReference>
<dbReference type="Pfam" id="PF04984">
    <property type="entry name" value="Phage_sheath_1"/>
    <property type="match status" value="1"/>
</dbReference>
<accession>A0A076LMW1</accession>
<gene>
    <name evidence="4" type="ORF">ETEE_2828</name>
</gene>
<dbReference type="EMBL" id="CP006664">
    <property type="protein sequence ID" value="AIJ09261.1"/>
    <property type="molecule type" value="Genomic_DNA"/>
</dbReference>
<evidence type="ECO:0000259" key="3">
    <source>
        <dbReference type="Pfam" id="PF17482"/>
    </source>
</evidence>
<dbReference type="InterPro" id="IPR035089">
    <property type="entry name" value="Phage_sheath_subtilisin"/>
</dbReference>
<protein>
    <submittedName>
        <fullName evidence="4">Phage tail length tape-measure protein</fullName>
    </submittedName>
</protein>
<reference evidence="4 5" key="1">
    <citation type="journal article" date="2012" name="PLoS ONE">
        <title>Edwardsiella comparative phylogenomics reveal the new intra/inter-species taxonomic relationships, virulence evolution and niche adaptation mechanisms.</title>
        <authorList>
            <person name="Yang M."/>
            <person name="Lv Y."/>
            <person name="Xiao J."/>
            <person name="Wu H."/>
            <person name="Zheng H."/>
            <person name="Liu Q."/>
            <person name="Zhang Y."/>
            <person name="Wang Q."/>
        </authorList>
    </citation>
    <scope>NUCLEOTIDE SEQUENCE [LARGE SCALE GENOMIC DNA]</scope>
    <source>
        <strain evidence="5">080813</strain>
    </source>
</reference>
<proteinExistence type="inferred from homology"/>
<sequence>MTISFNDIGTTIRVPLAYIEFDNSRAVTGTPQKLVNVLLLGQADMSGDKVNGTGALNVPVRISRDKQAIALWGRGSMVANMAKAFLEDNPDAVLYVMAQGNGTGSGAAGTLTISGTALADGVLSVYIGGTRVRVSVAAQQKGKAIADALASAINANPALPVTAVSAAPSGGDVNETTSVVTLTARFISELSIHDLRLNYYDGEMTPQGIVVTIAYPKTKATNPDLAETIAAMGELQYQHVIMPYLDTANLKLLGSELRDRWGPVKMSDGIAWAAHTGTLGEMTTFGQARNDFLLTCTGIQKAPEPSYLWAATLSAVGSKHLAIDPARPLQSLALIRRMAPAVEDRLGMTERNTLLYDGIATVDVAAGDVVQIERQITTYRTNAYGDPDPSYLDVNTIATLSYLRYSTRVRITQRFPRHKLADDGTPISPGQAIATPKIVKTQLLALAQEWVEAGLLENFDEFKASLIVERNKNDRNRLDVLSNPDLVNQFRIYAQQMQFIL</sequence>
<dbReference type="GeneID" id="33940337"/>